<dbReference type="PROSITE" id="PS51257">
    <property type="entry name" value="PROKAR_LIPOPROTEIN"/>
    <property type="match status" value="1"/>
</dbReference>
<evidence type="ECO:0000313" key="6">
    <source>
        <dbReference type="Proteomes" id="UP000001823"/>
    </source>
</evidence>
<dbReference type="STRING" id="195103.CPF_2413"/>
<evidence type="ECO:0000256" key="2">
    <source>
        <dbReference type="ARBA" id="ARBA00022448"/>
    </source>
</evidence>
<dbReference type="InterPro" id="IPR006128">
    <property type="entry name" value="Lipoprotein_PsaA-like"/>
</dbReference>
<dbReference type="KEGG" id="cpf:CPF_2413"/>
<accession>A0A0H2YVR8</accession>
<dbReference type="PANTHER" id="PTHR42953:SF3">
    <property type="entry name" value="HIGH-AFFINITY ZINC UPTAKE SYSTEM PROTEIN ZNUA"/>
    <property type="match status" value="1"/>
</dbReference>
<evidence type="ECO:0000256" key="1">
    <source>
        <dbReference type="ARBA" id="ARBA00011028"/>
    </source>
</evidence>
<dbReference type="eggNOG" id="COG0803">
    <property type="taxonomic scope" value="Bacteria"/>
</dbReference>
<dbReference type="Pfam" id="PF01297">
    <property type="entry name" value="ZnuA"/>
    <property type="match status" value="1"/>
</dbReference>
<keyword evidence="6" id="KW-1185">Reference proteome</keyword>
<keyword evidence="3" id="KW-0732">Signal</keyword>
<sequence>MRKKLVSIFLGVTMAAFFVGCQSTKTAENKKDNGKVDVTVSIEPLREFTEIVGGDKVNVKTMVPNGTEPHDFEPKTQDLLELNKAKVFVYNGLGMEHWKEQVLNTIENKDVKVVEASKGAEVLKEGDKVDPHLWLSLDGAKIEAQNIKDALVEVDSDNKSYYEENFKKFAEKLDSLANEYKEKFNGLANKDFVTGHAAFGYLCREFGLKQVSVENLFGEGEITPQKMQEIVEFCKKNDIKTIFMPELASEKISQTLANEVGGKIEKIYTLESNEDGISYIDAMKENLSKIYNALSSQK</sequence>
<dbReference type="EMBL" id="CP000246">
    <property type="protein sequence ID" value="ABG84818.1"/>
    <property type="molecule type" value="Genomic_DNA"/>
</dbReference>
<dbReference type="HOGENOM" id="CLU_016838_1_0_9"/>
<dbReference type="GO" id="GO:0046872">
    <property type="term" value="F:metal ion binding"/>
    <property type="evidence" value="ECO:0007669"/>
    <property type="project" value="InterPro"/>
</dbReference>
<name>A0A0H2YVR8_CLOP1</name>
<evidence type="ECO:0000256" key="4">
    <source>
        <dbReference type="RuleBase" id="RU003512"/>
    </source>
</evidence>
<dbReference type="CDD" id="cd01017">
    <property type="entry name" value="AdcA"/>
    <property type="match status" value="1"/>
</dbReference>
<dbReference type="SUPFAM" id="SSF53807">
    <property type="entry name" value="Helical backbone' metal receptor"/>
    <property type="match status" value="1"/>
</dbReference>
<reference evidence="5 6" key="1">
    <citation type="journal article" date="2006" name="Genome Res.">
        <title>Skewed genomic variability in strains of the toxigenic bacterial pathogen, Clostridium perfringens.</title>
        <authorList>
            <person name="Myers G.S."/>
            <person name="Rasko D.A."/>
            <person name="Cheung J.K."/>
            <person name="Ravel J."/>
            <person name="Seshadri R."/>
            <person name="Deboy R.T."/>
            <person name="Ren Q."/>
            <person name="Varga J."/>
            <person name="Awad M.M."/>
            <person name="Brinkac L.M."/>
            <person name="Daugherty S.C."/>
            <person name="Haft D.H."/>
            <person name="Dodson R.J."/>
            <person name="Madupu R."/>
            <person name="Nelson W.C."/>
            <person name="Rosovitz M.J."/>
            <person name="Sullivan S.A."/>
            <person name="Khouri H."/>
            <person name="Dimitrov G.I."/>
            <person name="Watkins K.L."/>
            <person name="Mulligan S."/>
            <person name="Benton J."/>
            <person name="Radune D."/>
            <person name="Fisher D.J."/>
            <person name="Atkins H.S."/>
            <person name="Hiscox T."/>
            <person name="Jost B.H."/>
            <person name="Billington S.J."/>
            <person name="Songer J.G."/>
            <person name="McClane B.A."/>
            <person name="Titball R.W."/>
            <person name="Rood J.I."/>
            <person name="Melville S.B."/>
            <person name="Paulsen I.T."/>
        </authorList>
    </citation>
    <scope>NUCLEOTIDE SEQUENCE [LARGE SCALE GENOMIC DNA]</scope>
    <source>
        <strain evidence="6">ATCC 13124 / DSM 756 / JCM 1290 / NCIMB 6125 / NCTC 8237 / S 107 / Type A</strain>
    </source>
</reference>
<dbReference type="PaxDb" id="195103-CPF_2413"/>
<proteinExistence type="inferred from homology"/>
<dbReference type="GO" id="GO:0030001">
    <property type="term" value="P:metal ion transport"/>
    <property type="evidence" value="ECO:0007669"/>
    <property type="project" value="InterPro"/>
</dbReference>
<evidence type="ECO:0000313" key="5">
    <source>
        <dbReference type="EMBL" id="ABG84818.1"/>
    </source>
</evidence>
<dbReference type="PANTHER" id="PTHR42953">
    <property type="entry name" value="HIGH-AFFINITY ZINC UPTAKE SYSTEM PROTEIN ZNUA-RELATED"/>
    <property type="match status" value="1"/>
</dbReference>
<dbReference type="GO" id="GO:0007155">
    <property type="term" value="P:cell adhesion"/>
    <property type="evidence" value="ECO:0007669"/>
    <property type="project" value="InterPro"/>
</dbReference>
<protein>
    <submittedName>
        <fullName evidence="5">ABC transporter, substrate-binding protein</fullName>
    </submittedName>
</protein>
<gene>
    <name evidence="5" type="ordered locus">CPF_2413</name>
</gene>
<dbReference type="Proteomes" id="UP000001823">
    <property type="component" value="Chromosome"/>
</dbReference>
<dbReference type="PRINTS" id="PR00691">
    <property type="entry name" value="ADHESINB"/>
</dbReference>
<comment type="similarity">
    <text evidence="1 4">Belongs to the bacterial solute-binding protein 9 family.</text>
</comment>
<evidence type="ECO:0000256" key="3">
    <source>
        <dbReference type="ARBA" id="ARBA00022729"/>
    </source>
</evidence>
<dbReference type="PRINTS" id="PR00690">
    <property type="entry name" value="ADHESNFAMILY"/>
</dbReference>
<dbReference type="InterPro" id="IPR050492">
    <property type="entry name" value="Bact_metal-bind_prot9"/>
</dbReference>
<dbReference type="AlphaFoldDB" id="A0A0H2YVR8"/>
<dbReference type="Gene3D" id="3.40.50.1980">
    <property type="entry name" value="Nitrogenase molybdenum iron protein domain"/>
    <property type="match status" value="2"/>
</dbReference>
<organism evidence="5 6">
    <name type="scientific">Clostridium perfringens (strain ATCC 13124 / DSM 756 / JCM 1290 / NCIMB 6125 / NCTC 8237 / Type A)</name>
    <dbReference type="NCBI Taxonomy" id="195103"/>
    <lineage>
        <taxon>Bacteria</taxon>
        <taxon>Bacillati</taxon>
        <taxon>Bacillota</taxon>
        <taxon>Clostridia</taxon>
        <taxon>Eubacteriales</taxon>
        <taxon>Clostridiaceae</taxon>
        <taxon>Clostridium</taxon>
    </lineage>
</organism>
<keyword evidence="2 4" id="KW-0813">Transport</keyword>
<dbReference type="RefSeq" id="WP_003454919.1">
    <property type="nucleotide sequence ID" value="NC_008261.1"/>
</dbReference>
<dbReference type="InterPro" id="IPR006127">
    <property type="entry name" value="ZnuA-like"/>
</dbReference>
<dbReference type="InterPro" id="IPR006129">
    <property type="entry name" value="AdhesinB"/>
</dbReference>